<evidence type="ECO:0000313" key="9">
    <source>
        <dbReference type="EMBL" id="TVZ06975.1"/>
    </source>
</evidence>
<dbReference type="GO" id="GO:0006508">
    <property type="term" value="P:proteolysis"/>
    <property type="evidence" value="ECO:0007669"/>
    <property type="project" value="UniProtKB-KW"/>
</dbReference>
<evidence type="ECO:0000313" key="10">
    <source>
        <dbReference type="Proteomes" id="UP000460272"/>
    </source>
</evidence>
<dbReference type="CDD" id="cd00603">
    <property type="entry name" value="IPT_PCSR"/>
    <property type="match status" value="1"/>
</dbReference>
<dbReference type="EMBL" id="RPFW01000001">
    <property type="protein sequence ID" value="TVZ06975.1"/>
    <property type="molecule type" value="Genomic_DNA"/>
</dbReference>
<dbReference type="InterPro" id="IPR036852">
    <property type="entry name" value="Peptidase_S8/S53_dom_sf"/>
</dbReference>
<keyword evidence="5" id="KW-0624">Polysaccharide degradation</keyword>
<evidence type="ECO:0000256" key="5">
    <source>
        <dbReference type="ARBA" id="ARBA00023326"/>
    </source>
</evidence>
<dbReference type="Gene3D" id="3.40.50.200">
    <property type="entry name" value="Peptidase S8/S53 domain"/>
    <property type="match status" value="1"/>
</dbReference>
<evidence type="ECO:0000259" key="7">
    <source>
        <dbReference type="PROSITE" id="PS50853"/>
    </source>
</evidence>
<keyword evidence="4" id="KW-0326">Glycosidase</keyword>
<dbReference type="RefSeq" id="WP_145851731.1">
    <property type="nucleotide sequence ID" value="NZ_RPFW01000001.1"/>
</dbReference>
<accession>A0A6P2C8Y2</accession>
<gene>
    <name evidence="9" type="ORF">EAS64_06520</name>
</gene>
<dbReference type="PROSITE" id="PS50853">
    <property type="entry name" value="FN3"/>
    <property type="match status" value="1"/>
</dbReference>
<dbReference type="GO" id="GO:0000272">
    <property type="term" value="P:polysaccharide catabolic process"/>
    <property type="evidence" value="ECO:0007669"/>
    <property type="project" value="UniProtKB-KW"/>
</dbReference>
<dbReference type="CDD" id="cd00102">
    <property type="entry name" value="IPT"/>
    <property type="match status" value="1"/>
</dbReference>
<dbReference type="Gene3D" id="2.60.40.10">
    <property type="entry name" value="Immunoglobulins"/>
    <property type="match status" value="4"/>
</dbReference>
<dbReference type="InterPro" id="IPR030400">
    <property type="entry name" value="Sedolisin_dom"/>
</dbReference>
<dbReference type="InterPro" id="IPR014756">
    <property type="entry name" value="Ig_E-set"/>
</dbReference>
<dbReference type="Proteomes" id="UP000460272">
    <property type="component" value="Unassembled WGS sequence"/>
</dbReference>
<comment type="caution">
    <text evidence="9">The sequence shown here is derived from an EMBL/GenBank/DDBJ whole genome shotgun (WGS) entry which is preliminary data.</text>
</comment>
<dbReference type="SUPFAM" id="SSF81296">
    <property type="entry name" value="E set domains"/>
    <property type="match status" value="2"/>
</dbReference>
<dbReference type="SMART" id="SM00060">
    <property type="entry name" value="FN3"/>
    <property type="match status" value="1"/>
</dbReference>
<evidence type="ECO:0000256" key="3">
    <source>
        <dbReference type="ARBA" id="ARBA00022825"/>
    </source>
</evidence>
<dbReference type="SUPFAM" id="SSF49265">
    <property type="entry name" value="Fibronectin type III"/>
    <property type="match status" value="1"/>
</dbReference>
<feature type="domain" description="Fibronectin type-III" evidence="7">
    <location>
        <begin position="894"/>
        <end position="986"/>
    </location>
</feature>
<dbReference type="PANTHER" id="PTHR14218:SF15">
    <property type="entry name" value="TRIPEPTIDYL-PEPTIDASE 1"/>
    <property type="match status" value="1"/>
</dbReference>
<reference evidence="9 10" key="1">
    <citation type="submission" date="2018-11" db="EMBL/GenBank/DDBJ databases">
        <title>Trebonia kvetii gen.nov., sp.nov., a novel acidophilic actinobacterium, and proposal of the new actinobacterial family Treboniaceae fam. nov.</title>
        <authorList>
            <person name="Rapoport D."/>
            <person name="Sagova-Mareckova M."/>
            <person name="Sedlacek I."/>
            <person name="Provaznik J."/>
            <person name="Kralova S."/>
            <person name="Pavlinic D."/>
            <person name="Benes V."/>
            <person name="Kopecky J."/>
        </authorList>
    </citation>
    <scope>NUCLEOTIDE SEQUENCE [LARGE SCALE GENOMIC DNA]</scope>
    <source>
        <strain evidence="9 10">15Tr583</strain>
    </source>
</reference>
<evidence type="ECO:0008006" key="11">
    <source>
        <dbReference type="Google" id="ProtNLM"/>
    </source>
</evidence>
<dbReference type="PROSITE" id="PS00138">
    <property type="entry name" value="SUBTILASE_SER"/>
    <property type="match status" value="1"/>
</dbReference>
<dbReference type="AlphaFoldDB" id="A0A6P2C8Y2"/>
<feature type="region of interest" description="Disordered" evidence="6">
    <location>
        <begin position="163"/>
        <end position="182"/>
    </location>
</feature>
<keyword evidence="2" id="KW-0378">Hydrolase</keyword>
<keyword evidence="10" id="KW-1185">Reference proteome</keyword>
<dbReference type="InterPro" id="IPR013783">
    <property type="entry name" value="Ig-like_fold"/>
</dbReference>
<dbReference type="Pfam" id="PF00041">
    <property type="entry name" value="fn3"/>
    <property type="match status" value="1"/>
</dbReference>
<evidence type="ECO:0000256" key="1">
    <source>
        <dbReference type="ARBA" id="ARBA00022670"/>
    </source>
</evidence>
<keyword evidence="1" id="KW-0645">Protease</keyword>
<dbReference type="InterPro" id="IPR002909">
    <property type="entry name" value="IPT_dom"/>
</dbReference>
<dbReference type="PROSITE" id="PS51695">
    <property type="entry name" value="SEDOLISIN"/>
    <property type="match status" value="1"/>
</dbReference>
<dbReference type="PANTHER" id="PTHR14218">
    <property type="entry name" value="PROTEASE S8 TRIPEPTIDYL PEPTIDASE I CLN2"/>
    <property type="match status" value="1"/>
</dbReference>
<dbReference type="InterPro" id="IPR003961">
    <property type="entry name" value="FN3_dom"/>
</dbReference>
<evidence type="ECO:0000256" key="6">
    <source>
        <dbReference type="SAM" id="MobiDB-lite"/>
    </source>
</evidence>
<dbReference type="CDD" id="cd04056">
    <property type="entry name" value="Peptidases_S53"/>
    <property type="match status" value="1"/>
</dbReference>
<dbReference type="GO" id="GO:0016798">
    <property type="term" value="F:hydrolase activity, acting on glycosyl bonds"/>
    <property type="evidence" value="ECO:0007669"/>
    <property type="project" value="UniProtKB-KW"/>
</dbReference>
<keyword evidence="3" id="KW-0720">Serine protease</keyword>
<name>A0A6P2C8Y2_9ACTN</name>
<feature type="domain" description="Peptidase S53" evidence="8">
    <location>
        <begin position="1"/>
        <end position="363"/>
    </location>
</feature>
<dbReference type="CDD" id="cd00063">
    <property type="entry name" value="FN3"/>
    <property type="match status" value="1"/>
</dbReference>
<dbReference type="OrthoDB" id="3480681at2"/>
<keyword evidence="5" id="KW-0119">Carbohydrate metabolism</keyword>
<evidence type="ECO:0000259" key="8">
    <source>
        <dbReference type="PROSITE" id="PS51695"/>
    </source>
</evidence>
<evidence type="ECO:0000256" key="2">
    <source>
        <dbReference type="ARBA" id="ARBA00022801"/>
    </source>
</evidence>
<dbReference type="InterPro" id="IPR023828">
    <property type="entry name" value="Peptidase_S8_Ser-AS"/>
</dbReference>
<dbReference type="GO" id="GO:0008240">
    <property type="term" value="F:tripeptidyl-peptidase activity"/>
    <property type="evidence" value="ECO:0007669"/>
    <property type="project" value="TreeGrafter"/>
</dbReference>
<dbReference type="Pfam" id="PF01833">
    <property type="entry name" value="TIG"/>
    <property type="match status" value="3"/>
</dbReference>
<proteinExistence type="predicted"/>
<dbReference type="GO" id="GO:0004252">
    <property type="term" value="F:serine-type endopeptidase activity"/>
    <property type="evidence" value="ECO:0007669"/>
    <property type="project" value="InterPro"/>
</dbReference>
<sequence>MSDIKIFTQCYFGADHSKQVTVTSVDGGPGTGPGSAEAALDVEDVAGLAPGAKIHVFQGPNMNDPFGPLDTWNAIAVADDASQVSSSWGLCETEVQQGAPGVLQVENEIFEQMAAQGQTVFSSAGDDGSDDCAGHGSTAVATNLSLDDPASQPYVTSVGGTTITNPSEPPAETVWNNGNNGGAGGGGISAVWAMQPWQDAVAVHQSTVNQACSNDPAGTADNYHLAGIGSTLPSGTQCRETPDVSALADPQSGPTIFYDGFWTQIGGTSSSTPMWAAMLAEINGSQGCATLAHGVGFADPLFYQVAAASPTAYAQAFSDVTKGNNDNLGVGTGVAWPATKGYDLATGLGAPRITDANGAPGLAAQMCAAATGKTAPVPTVSGLTQLSGTTSIAGGETVRIDGANFGSAAGAVYFGNVRASVVTWSAAAVTVNVPPFYAPNGTPAGAGGRADVAVVTAGHQSSSPSAAAVYQYTANASGAPVVDYVSAPNGPVAGGNTVHIIGAGLTGATSVHFGDVAATSFTVLSANEISVKVPASDAACAVSAAQGMCAVAVSVTTPSGTSSGPGILPAYQGPIVFNAAGAFVPPAGCGCEIVPAPQEYDYAAKPAITSVSPAYADENGSSADVITGSGFNLLTLEYVNVGTAGQGFSQDFDVLGITPTQITVGIPFAPQFTVEPLAVPLSLVSAGQLSNVSKVVYAGNPVLTSISKHLADQANPGHLKITGHGLVDVTSVVFQAQGDLSFLTSTSTAITNQTDTSLTVAIPQFFEFPVDVLACSATGCSEINPKVDTLLLVYAGRPVVTSSSPAAGPAHGGTTVTIQGALDSEVTAVDFGSVAGKLLAEPQAGPSGPLMVVAPPGKAGTKVNITITTLGGTLVGHPRSAVTKTATFTYKASSPTAPRNVTAKAGVKSATVSWSAPSDNGGGVVTQYRVVVSAKGHKPIVVKVGPHTTKVTVKLTPGVLWGFTVYARNKFGLGLPAAAKAVTPKP</sequence>
<dbReference type="SUPFAM" id="SSF52743">
    <property type="entry name" value="Subtilisin-like"/>
    <property type="match status" value="1"/>
</dbReference>
<organism evidence="9 10">
    <name type="scientific">Trebonia kvetii</name>
    <dbReference type="NCBI Taxonomy" id="2480626"/>
    <lineage>
        <taxon>Bacteria</taxon>
        <taxon>Bacillati</taxon>
        <taxon>Actinomycetota</taxon>
        <taxon>Actinomycetes</taxon>
        <taxon>Streptosporangiales</taxon>
        <taxon>Treboniaceae</taxon>
        <taxon>Trebonia</taxon>
    </lineage>
</organism>
<dbReference type="InterPro" id="IPR036116">
    <property type="entry name" value="FN3_sf"/>
</dbReference>
<protein>
    <recommendedName>
        <fullName evidence="11">Fibronectin type-III domain-containing protein</fullName>
    </recommendedName>
</protein>
<evidence type="ECO:0000256" key="4">
    <source>
        <dbReference type="ARBA" id="ARBA00023295"/>
    </source>
</evidence>
<dbReference type="InterPro" id="IPR050819">
    <property type="entry name" value="Tripeptidyl-peptidase_I"/>
</dbReference>